<feature type="compositionally biased region" description="Polar residues" evidence="1">
    <location>
        <begin position="665"/>
        <end position="678"/>
    </location>
</feature>
<dbReference type="Proteomes" id="UP001634393">
    <property type="component" value="Unassembled WGS sequence"/>
</dbReference>
<gene>
    <name evidence="2" type="ORF">ACJIZ3_017017</name>
</gene>
<evidence type="ECO:0000256" key="1">
    <source>
        <dbReference type="SAM" id="MobiDB-lite"/>
    </source>
</evidence>
<name>A0ABD3SUC7_9LAMI</name>
<sequence length="1084" mass="118538">MDPNYSLNSPSLGPAKPAALSRPPRFAKLRKPLTGHRPKLFRPVSERVTEKSGIDPGLSTAKAAFEPVQHFVFTSNTSSNSNSFSEGVMNSDVELVDELRKLKIESENSRNVVGSGNGIGTSSNVHLSGKYFGLRGVDKSDEERSKIVEELRQLKIESENSRNVSSGSGIGTSSNVHFSGKDCSLQGVDESVVSDLHDEMRRLHIENGYFSKVYGENVEGELPNKMKKLNVEAYKADGSRNFVFGRSDGESLNGSLDAMLPNKMKDLKIEECLSSSVNETVDLSSRDKNKFMFGNGGNVKPVDAVGNNCNHFKSEPSSHSGSETMRAMQTENLIDGNSHNVSGPFNPGFTSQAGLQSKNSGIGVSYESESTSTSLPFFASSDICFKQVGGVPGMSSLERADKQVEFSFTSKLGSMATENVFKTPDLKAHVIFGLNRKGETKRESTKDTGLKQKKGRTGRWKKPARVPLKFDRDFGFQENLQTNTESSEQYSPMDVSPCEEMLADNRFSRETSVASEESFSFDDNNSSTEAYPIDSNDLADEGLAYATERLNINECDLKSNKEQGEESSFCVNESILVESPQEDVVSGAETESFKSANDELEFSTDSFITAEDIEVSSSSPIERQDMAGFVQSSFTFASSSADLSGSSASMGIRKKKDQAKVGQDIRSSTPNAKVSHTLSGLPPFEVSGAPPQSSLQGQNVRPQKGEEVKELEAKKDSTAASIAAQESCEKWRLRGNQAYAEGDFLRAEDCYSQGVNLVSRSESSRSCLRVLMLCYSNRAATRMSLRRMREALEDCMKAAALDPNFLKVQVRAASCYLALGDVGNATLHFMKCLQAGSDVSADRKLLVEASEGLEKAQKVAECMKQAAELLARRTSNDINYAVGLIAEALLISSYSEKLLQMKVDALLMLKKYEELIKFCEQLLVSEESNFLMSGSGHSVEFHGSELKRAPSLRVWCWSLILKSYFYLGKLEDALDFIRKQEESVSLMERSGSKSLKSMIPLVATIRDLLHHKAAGNEALLSGNHAEAVEHYTAAISCSVESHPFAAICFCNRAVAYRAMGKVVDALADCSLAIALDGNYLKVFI</sequence>
<feature type="region of interest" description="Disordered" evidence="1">
    <location>
        <begin position="641"/>
        <end position="716"/>
    </location>
</feature>
<organism evidence="2 3">
    <name type="scientific">Penstemon smallii</name>
    <dbReference type="NCBI Taxonomy" id="265156"/>
    <lineage>
        <taxon>Eukaryota</taxon>
        <taxon>Viridiplantae</taxon>
        <taxon>Streptophyta</taxon>
        <taxon>Embryophyta</taxon>
        <taxon>Tracheophyta</taxon>
        <taxon>Spermatophyta</taxon>
        <taxon>Magnoliopsida</taxon>
        <taxon>eudicotyledons</taxon>
        <taxon>Gunneridae</taxon>
        <taxon>Pentapetalae</taxon>
        <taxon>asterids</taxon>
        <taxon>lamiids</taxon>
        <taxon>Lamiales</taxon>
        <taxon>Plantaginaceae</taxon>
        <taxon>Cheloneae</taxon>
        <taxon>Penstemon</taxon>
    </lineage>
</organism>
<keyword evidence="3" id="KW-1185">Reference proteome</keyword>
<comment type="caution">
    <text evidence="2">The sequence shown here is derived from an EMBL/GenBank/DDBJ whole genome shotgun (WGS) entry which is preliminary data.</text>
</comment>
<accession>A0ABD3SUC7</accession>
<evidence type="ECO:0000313" key="2">
    <source>
        <dbReference type="EMBL" id="KAL3828215.1"/>
    </source>
</evidence>
<feature type="compositionally biased region" description="Basic and acidic residues" evidence="1">
    <location>
        <begin position="703"/>
        <end position="716"/>
    </location>
</feature>
<dbReference type="PANTHER" id="PTHR45181">
    <property type="entry name" value="HEAT SHOCK PROTEIN DNAJ WITH TETRATRICOPEPTIDE REPEAT-CONTAINING PROTEIN"/>
    <property type="match status" value="1"/>
</dbReference>
<protein>
    <submittedName>
        <fullName evidence="2">Uncharacterized protein</fullName>
    </submittedName>
</protein>
<dbReference type="InterPro" id="IPR019734">
    <property type="entry name" value="TPR_rpt"/>
</dbReference>
<dbReference type="Gene3D" id="1.25.40.10">
    <property type="entry name" value="Tetratricopeptide repeat domain"/>
    <property type="match status" value="3"/>
</dbReference>
<evidence type="ECO:0000313" key="3">
    <source>
        <dbReference type="Proteomes" id="UP001634393"/>
    </source>
</evidence>
<dbReference type="AlphaFoldDB" id="A0ABD3SUC7"/>
<dbReference type="SMART" id="SM00028">
    <property type="entry name" value="TPR"/>
    <property type="match status" value="6"/>
</dbReference>
<feature type="compositionally biased region" description="Polar residues" evidence="1">
    <location>
        <begin position="1"/>
        <end position="11"/>
    </location>
</feature>
<feature type="region of interest" description="Disordered" evidence="1">
    <location>
        <begin position="334"/>
        <end position="354"/>
    </location>
</feature>
<feature type="compositionally biased region" description="Polar residues" evidence="1">
    <location>
        <begin position="514"/>
        <end position="529"/>
    </location>
</feature>
<feature type="region of interest" description="Disordered" evidence="1">
    <location>
        <begin position="514"/>
        <end position="534"/>
    </location>
</feature>
<feature type="compositionally biased region" description="Basic and acidic residues" evidence="1">
    <location>
        <begin position="439"/>
        <end position="450"/>
    </location>
</feature>
<dbReference type="SUPFAM" id="SSF48452">
    <property type="entry name" value="TPR-like"/>
    <property type="match status" value="2"/>
</dbReference>
<dbReference type="InterPro" id="IPR011990">
    <property type="entry name" value="TPR-like_helical_dom_sf"/>
</dbReference>
<feature type="region of interest" description="Disordered" evidence="1">
    <location>
        <begin position="439"/>
        <end position="462"/>
    </location>
</feature>
<proteinExistence type="predicted"/>
<feature type="compositionally biased region" description="Basic residues" evidence="1">
    <location>
        <begin position="25"/>
        <end position="37"/>
    </location>
</feature>
<dbReference type="PANTHER" id="PTHR45181:SF4">
    <property type="entry name" value="HEAT SHOCK PROTEIN DNAJ WITH TETRATRICOPEPTIDE REPEAT-CONTAINING PROTEIN"/>
    <property type="match status" value="1"/>
</dbReference>
<dbReference type="EMBL" id="JBJXBP010000005">
    <property type="protein sequence ID" value="KAL3828215.1"/>
    <property type="molecule type" value="Genomic_DNA"/>
</dbReference>
<feature type="region of interest" description="Disordered" evidence="1">
    <location>
        <begin position="1"/>
        <end position="37"/>
    </location>
</feature>
<feature type="compositionally biased region" description="Polar residues" evidence="1">
    <location>
        <begin position="690"/>
        <end position="701"/>
    </location>
</feature>
<reference evidence="2 3" key="1">
    <citation type="submission" date="2024-12" db="EMBL/GenBank/DDBJ databases">
        <title>The unique morphological basis and parallel evolutionary history of personate flowers in Penstemon.</title>
        <authorList>
            <person name="Depatie T.H."/>
            <person name="Wessinger C.A."/>
        </authorList>
    </citation>
    <scope>NUCLEOTIDE SEQUENCE [LARGE SCALE GENOMIC DNA]</scope>
    <source>
        <strain evidence="2">WTNN_2</strain>
        <tissue evidence="2">Leaf</tissue>
    </source>
</reference>
<feature type="compositionally biased region" description="Basic residues" evidence="1">
    <location>
        <begin position="451"/>
        <end position="462"/>
    </location>
</feature>